<evidence type="ECO:0000256" key="2">
    <source>
        <dbReference type="ARBA" id="ARBA00005025"/>
    </source>
</evidence>
<evidence type="ECO:0000256" key="11">
    <source>
        <dbReference type="ARBA" id="ARBA00023052"/>
    </source>
</evidence>
<dbReference type="SUPFAM" id="SSF52518">
    <property type="entry name" value="Thiamin diphosphate-binding fold (THDP-binding)"/>
    <property type="match status" value="2"/>
</dbReference>
<dbReference type="EC" id="2.2.1.6" evidence="4 14"/>
<evidence type="ECO:0000313" key="18">
    <source>
        <dbReference type="EMBL" id="HBP31166.1"/>
    </source>
</evidence>
<evidence type="ECO:0000256" key="13">
    <source>
        <dbReference type="ARBA" id="ARBA00048670"/>
    </source>
</evidence>
<dbReference type="NCBIfam" id="TIGR00118">
    <property type="entry name" value="acolac_lg"/>
    <property type="match status" value="1"/>
</dbReference>
<dbReference type="InterPro" id="IPR029061">
    <property type="entry name" value="THDP-binding"/>
</dbReference>
<dbReference type="Proteomes" id="UP000264036">
    <property type="component" value="Unassembled WGS sequence"/>
</dbReference>
<keyword evidence="12 14" id="KW-0100">Branched-chain amino acid biosynthesis</keyword>
<dbReference type="FunFam" id="3.40.50.970:FF:000016">
    <property type="entry name" value="Acetolactate synthase"/>
    <property type="match status" value="1"/>
</dbReference>
<dbReference type="GO" id="GO:0050660">
    <property type="term" value="F:flavin adenine dinucleotide binding"/>
    <property type="evidence" value="ECO:0007669"/>
    <property type="project" value="InterPro"/>
</dbReference>
<evidence type="ECO:0000256" key="14">
    <source>
        <dbReference type="RuleBase" id="RU003591"/>
    </source>
</evidence>
<dbReference type="GO" id="GO:0030976">
    <property type="term" value="F:thiamine pyrophosphate binding"/>
    <property type="evidence" value="ECO:0007669"/>
    <property type="project" value="UniProtKB-UniRule"/>
</dbReference>
<dbReference type="Pfam" id="PF00205">
    <property type="entry name" value="TPP_enzyme_M"/>
    <property type="match status" value="1"/>
</dbReference>
<comment type="cofactor">
    <cofactor evidence="14">
        <name>Mg(2+)</name>
        <dbReference type="ChEBI" id="CHEBI:18420"/>
    </cofactor>
    <text evidence="14">Binds 1 Mg(2+) ion per subunit.</text>
</comment>
<dbReference type="InterPro" id="IPR029035">
    <property type="entry name" value="DHS-like_NAD/FAD-binding_dom"/>
</dbReference>
<dbReference type="CDD" id="cd07035">
    <property type="entry name" value="TPP_PYR_POX_like"/>
    <property type="match status" value="1"/>
</dbReference>
<comment type="pathway">
    <text evidence="2 14">Amino-acid biosynthesis; L-valine biosynthesis; L-valine from pyruvate: step 1/4.</text>
</comment>
<keyword evidence="11 14" id="KW-0786">Thiamine pyrophosphate</keyword>
<evidence type="ECO:0000259" key="17">
    <source>
        <dbReference type="Pfam" id="PF02776"/>
    </source>
</evidence>
<dbReference type="InterPro" id="IPR011766">
    <property type="entry name" value="TPP_enzyme_TPP-bd"/>
</dbReference>
<protein>
    <recommendedName>
        <fullName evidence="4 14">Acetolactate synthase</fullName>
        <ecNumber evidence="4 14">2.2.1.6</ecNumber>
    </recommendedName>
</protein>
<dbReference type="GO" id="GO:0003984">
    <property type="term" value="F:acetolactate synthase activity"/>
    <property type="evidence" value="ECO:0007669"/>
    <property type="project" value="UniProtKB-EC"/>
</dbReference>
<dbReference type="CDD" id="cd02015">
    <property type="entry name" value="TPP_AHAS"/>
    <property type="match status" value="1"/>
</dbReference>
<feature type="domain" description="Thiamine pyrophosphate enzyme N-terminal TPP-binding" evidence="17">
    <location>
        <begin position="4"/>
        <end position="119"/>
    </location>
</feature>
<dbReference type="SUPFAM" id="SSF52467">
    <property type="entry name" value="DHS-like NAD/FAD-binding domain"/>
    <property type="match status" value="1"/>
</dbReference>
<evidence type="ECO:0000313" key="19">
    <source>
        <dbReference type="Proteomes" id="UP000264036"/>
    </source>
</evidence>
<dbReference type="PANTHER" id="PTHR18968:SF13">
    <property type="entry name" value="ACETOLACTATE SYNTHASE CATALYTIC SUBUNIT, MITOCHONDRIAL"/>
    <property type="match status" value="1"/>
</dbReference>
<reference evidence="18 19" key="1">
    <citation type="journal article" date="2018" name="Nat. Biotechnol.">
        <title>A standardized bacterial taxonomy based on genome phylogeny substantially revises the tree of life.</title>
        <authorList>
            <person name="Parks D.H."/>
            <person name="Chuvochina M."/>
            <person name="Waite D.W."/>
            <person name="Rinke C."/>
            <person name="Skarshewski A."/>
            <person name="Chaumeil P.A."/>
            <person name="Hugenholtz P."/>
        </authorList>
    </citation>
    <scope>NUCLEOTIDE SEQUENCE [LARGE SCALE GENOMIC DNA]</scope>
    <source>
        <strain evidence="18">UBA10707</strain>
    </source>
</reference>
<proteinExistence type="inferred from homology"/>
<dbReference type="AlphaFoldDB" id="A0A356LJK7"/>
<comment type="pathway">
    <text evidence="1 14">Amino-acid biosynthesis; L-isoleucine biosynthesis; L-isoleucine from 2-oxobutanoate: step 1/4.</text>
</comment>
<evidence type="ECO:0000259" key="15">
    <source>
        <dbReference type="Pfam" id="PF00205"/>
    </source>
</evidence>
<dbReference type="InterPro" id="IPR039368">
    <property type="entry name" value="AHAS_TPP"/>
</dbReference>
<dbReference type="InterPro" id="IPR012001">
    <property type="entry name" value="Thiamin_PyroP_enz_TPP-bd_dom"/>
</dbReference>
<sequence length="572" mass="63270">MELNGADIVVRCLAEEGVEHVFGYPGGAVLYIYDAIYKQKDFKHILVRHEQAAVHAADAYSRSSNKVGVCLVTSGPGLTNAVTGIATAYMDSIPLVIISGQVPTKAIGEDAFQECDTVGITRPCVKHNFLVRDVRDLADTMRKAFFIARTGRPGPVLVDIPKDISMTMCKYAPPKSEVKMRSYAPVVKGHLGQIKKAAQLLAGAERPMIYAGGGVILSDASDELRELVRLSGAPVTTTLMALGAQNPDSDQYLGMPGMHGTYEANMSMQNCDVLIAVGARFDDRVIGNTKHFAQAQRKIVHIDIDPSSISKRVKVDIPIVGNVREVLQEMNPLVADALAEQKSSRSLQAWWKQINDWRGRDCLKYDHGSELIKPQFVIETLCKVTEGNAFVTSDVGQHQMWAAQYYRFNHPRRWINSGGLGTMGVGLPYAMGVQMAHPDAQIAVVTGEASIQMNIQELATCTQYHFTPKVLCLNNRYLGMVRQWQEIDYQSRYSESYMDSIPDFVKLVESYGHIGLQIDKPADVEPAIKEAFGKHKDRLVFLDFITDRTENVWPMVKAGKGLTEMLLGSEDL</sequence>
<evidence type="ECO:0000256" key="10">
    <source>
        <dbReference type="ARBA" id="ARBA00022842"/>
    </source>
</evidence>
<dbReference type="Pfam" id="PF02775">
    <property type="entry name" value="TPP_enzyme_C"/>
    <property type="match status" value="1"/>
</dbReference>
<dbReference type="FunFam" id="3.40.50.1220:FF:000008">
    <property type="entry name" value="Acetolactate synthase"/>
    <property type="match status" value="1"/>
</dbReference>
<comment type="similarity">
    <text evidence="3 14">Belongs to the TPP enzyme family.</text>
</comment>
<dbReference type="FunFam" id="3.40.50.970:FF:000007">
    <property type="entry name" value="Acetolactate synthase"/>
    <property type="match status" value="1"/>
</dbReference>
<evidence type="ECO:0000256" key="5">
    <source>
        <dbReference type="ARBA" id="ARBA00022605"/>
    </source>
</evidence>
<evidence type="ECO:0000256" key="6">
    <source>
        <dbReference type="ARBA" id="ARBA00022630"/>
    </source>
</evidence>
<keyword evidence="10 14" id="KW-0460">Magnesium</keyword>
<dbReference type="GO" id="GO:0009099">
    <property type="term" value="P:L-valine biosynthetic process"/>
    <property type="evidence" value="ECO:0007669"/>
    <property type="project" value="UniProtKB-UniPathway"/>
</dbReference>
<name>A0A356LJK7_9BURK</name>
<dbReference type="InterPro" id="IPR012846">
    <property type="entry name" value="Acetolactate_synth_lsu"/>
</dbReference>
<keyword evidence="5 14" id="KW-0028">Amino-acid biosynthesis</keyword>
<evidence type="ECO:0000256" key="8">
    <source>
        <dbReference type="ARBA" id="ARBA00022723"/>
    </source>
</evidence>
<dbReference type="UniPathway" id="UPA00047">
    <property type="reaction ID" value="UER00055"/>
</dbReference>
<dbReference type="Gene3D" id="3.40.50.970">
    <property type="match status" value="2"/>
</dbReference>
<dbReference type="InterPro" id="IPR012000">
    <property type="entry name" value="Thiamin_PyroP_enz_cen_dom"/>
</dbReference>
<evidence type="ECO:0000259" key="16">
    <source>
        <dbReference type="Pfam" id="PF02775"/>
    </source>
</evidence>
<comment type="cofactor">
    <cofactor evidence="14">
        <name>thiamine diphosphate</name>
        <dbReference type="ChEBI" id="CHEBI:58937"/>
    </cofactor>
    <text evidence="14">Binds 1 thiamine pyrophosphate per subunit.</text>
</comment>
<dbReference type="NCBIfam" id="NF005409">
    <property type="entry name" value="PRK06965.1"/>
    <property type="match status" value="1"/>
</dbReference>
<keyword evidence="7 14" id="KW-0808">Transferase</keyword>
<dbReference type="EMBL" id="DOEK01000035">
    <property type="protein sequence ID" value="HBP31166.1"/>
    <property type="molecule type" value="Genomic_DNA"/>
</dbReference>
<organism evidence="18 19">
    <name type="scientific">Advenella kashmirensis</name>
    <dbReference type="NCBI Taxonomy" id="310575"/>
    <lineage>
        <taxon>Bacteria</taxon>
        <taxon>Pseudomonadati</taxon>
        <taxon>Pseudomonadota</taxon>
        <taxon>Betaproteobacteria</taxon>
        <taxon>Burkholderiales</taxon>
        <taxon>Alcaligenaceae</taxon>
    </lineage>
</organism>
<dbReference type="Pfam" id="PF02776">
    <property type="entry name" value="TPP_enzyme_N"/>
    <property type="match status" value="1"/>
</dbReference>
<evidence type="ECO:0000256" key="7">
    <source>
        <dbReference type="ARBA" id="ARBA00022679"/>
    </source>
</evidence>
<accession>A0A356LJK7</accession>
<feature type="domain" description="Thiamine pyrophosphate enzyme TPP-binding" evidence="16">
    <location>
        <begin position="394"/>
        <end position="543"/>
    </location>
</feature>
<dbReference type="GO" id="GO:0009097">
    <property type="term" value="P:isoleucine biosynthetic process"/>
    <property type="evidence" value="ECO:0007669"/>
    <property type="project" value="UniProtKB-UniPathway"/>
</dbReference>
<keyword evidence="6" id="KW-0285">Flavoprotein</keyword>
<keyword evidence="8 14" id="KW-0479">Metal-binding</keyword>
<dbReference type="Gene3D" id="3.40.50.1220">
    <property type="entry name" value="TPP-binding domain"/>
    <property type="match status" value="1"/>
</dbReference>
<keyword evidence="9" id="KW-0274">FAD</keyword>
<comment type="catalytic activity">
    <reaction evidence="13 14">
        <text>2 pyruvate + H(+) = (2S)-2-acetolactate + CO2</text>
        <dbReference type="Rhea" id="RHEA:25249"/>
        <dbReference type="ChEBI" id="CHEBI:15361"/>
        <dbReference type="ChEBI" id="CHEBI:15378"/>
        <dbReference type="ChEBI" id="CHEBI:16526"/>
        <dbReference type="ChEBI" id="CHEBI:58476"/>
        <dbReference type="EC" id="2.2.1.6"/>
    </reaction>
</comment>
<dbReference type="GO" id="GO:0005948">
    <property type="term" value="C:acetolactate synthase complex"/>
    <property type="evidence" value="ECO:0007669"/>
    <property type="project" value="TreeGrafter"/>
</dbReference>
<evidence type="ECO:0000256" key="12">
    <source>
        <dbReference type="ARBA" id="ARBA00023304"/>
    </source>
</evidence>
<comment type="caution">
    <text evidence="18">The sequence shown here is derived from an EMBL/GenBank/DDBJ whole genome shotgun (WGS) entry which is preliminary data.</text>
</comment>
<dbReference type="GO" id="GO:0000287">
    <property type="term" value="F:magnesium ion binding"/>
    <property type="evidence" value="ECO:0007669"/>
    <property type="project" value="UniProtKB-UniRule"/>
</dbReference>
<dbReference type="InterPro" id="IPR045229">
    <property type="entry name" value="TPP_enz"/>
</dbReference>
<evidence type="ECO:0000256" key="1">
    <source>
        <dbReference type="ARBA" id="ARBA00004974"/>
    </source>
</evidence>
<evidence type="ECO:0000256" key="4">
    <source>
        <dbReference type="ARBA" id="ARBA00013145"/>
    </source>
</evidence>
<feature type="domain" description="Thiamine pyrophosphate enzyme central" evidence="15">
    <location>
        <begin position="194"/>
        <end position="329"/>
    </location>
</feature>
<dbReference type="UniPathway" id="UPA00049">
    <property type="reaction ID" value="UER00059"/>
</dbReference>
<evidence type="ECO:0000256" key="9">
    <source>
        <dbReference type="ARBA" id="ARBA00022827"/>
    </source>
</evidence>
<gene>
    <name evidence="18" type="ORF">DD666_17375</name>
</gene>
<dbReference type="PANTHER" id="PTHR18968">
    <property type="entry name" value="THIAMINE PYROPHOSPHATE ENZYMES"/>
    <property type="match status" value="1"/>
</dbReference>
<evidence type="ECO:0000256" key="3">
    <source>
        <dbReference type="ARBA" id="ARBA00007812"/>
    </source>
</evidence>